<protein>
    <submittedName>
        <fullName evidence="1">Uncharacterized protein</fullName>
    </submittedName>
</protein>
<keyword evidence="2" id="KW-1185">Reference proteome</keyword>
<evidence type="ECO:0000313" key="2">
    <source>
        <dbReference type="Proteomes" id="UP000027822"/>
    </source>
</evidence>
<proteinExistence type="predicted"/>
<gene>
    <name evidence="1" type="ORF">BAMA_04655</name>
</gene>
<dbReference type="Proteomes" id="UP000027822">
    <property type="component" value="Unassembled WGS sequence"/>
</dbReference>
<dbReference type="OrthoDB" id="2630463at2"/>
<dbReference type="STRING" id="574376.BAMA_04655"/>
<sequence length="192" mass="22461">MNQLKDYHLNLNKLFNNQGTLSKKEPNHQNTSFSLVESYFPSEHLPNYGEIIDWDNTSFLFPERNNYNFDNLVLDNQIIKIPQGSTKEIYILGASNNGNFYDKIELRLNNETVYSFDLALTDFIEKDTRFNDVTVLECPFVRNINNDLNQYTARIYCHKETLPSNIEFDEIKLGDNPFIHIFSITLRGDNFA</sequence>
<dbReference type="AlphaFoldDB" id="A0A073JWH8"/>
<comment type="caution">
    <text evidence="1">The sequence shown here is derived from an EMBL/GenBank/DDBJ whole genome shotgun (WGS) entry which is preliminary data.</text>
</comment>
<name>A0A073JWH8_9BACI</name>
<accession>A0A073JWH8</accession>
<organism evidence="1 2">
    <name type="scientific">Bacillus manliponensis</name>
    <dbReference type="NCBI Taxonomy" id="574376"/>
    <lineage>
        <taxon>Bacteria</taxon>
        <taxon>Bacillati</taxon>
        <taxon>Bacillota</taxon>
        <taxon>Bacilli</taxon>
        <taxon>Bacillales</taxon>
        <taxon>Bacillaceae</taxon>
        <taxon>Bacillus</taxon>
        <taxon>Bacillus cereus group</taxon>
    </lineage>
</organism>
<evidence type="ECO:0000313" key="1">
    <source>
        <dbReference type="EMBL" id="KEK18562.1"/>
    </source>
</evidence>
<dbReference type="EMBL" id="JOTN01000013">
    <property type="protein sequence ID" value="KEK18562.1"/>
    <property type="molecule type" value="Genomic_DNA"/>
</dbReference>
<reference evidence="1 2" key="1">
    <citation type="submission" date="2014-06" db="EMBL/GenBank/DDBJ databases">
        <title>Draft genome sequence of Bacillus manliponensis JCM 15802 (MCCC 1A00708).</title>
        <authorList>
            <person name="Lai Q."/>
            <person name="Liu Y."/>
            <person name="Shao Z."/>
        </authorList>
    </citation>
    <scope>NUCLEOTIDE SEQUENCE [LARGE SCALE GENOMIC DNA]</scope>
    <source>
        <strain evidence="1 2">JCM 15802</strain>
    </source>
</reference>
<dbReference type="RefSeq" id="WP_034640610.1">
    <property type="nucleotide sequence ID" value="NZ_CBCSJC010000014.1"/>
</dbReference>